<feature type="transmembrane region" description="Helical" evidence="1">
    <location>
        <begin position="134"/>
        <end position="154"/>
    </location>
</feature>
<dbReference type="HOGENOM" id="CLU_029043_1_0_1"/>
<accession>Q0CP49</accession>
<keyword evidence="1" id="KW-0472">Membrane</keyword>
<feature type="transmembrane region" description="Helical" evidence="1">
    <location>
        <begin position="240"/>
        <end position="257"/>
    </location>
</feature>
<keyword evidence="1" id="KW-1133">Transmembrane helix</keyword>
<dbReference type="VEuPathDB" id="FungiDB:ATEG_04535"/>
<dbReference type="STRING" id="341663.Q0CP49"/>
<evidence type="ECO:0000256" key="1">
    <source>
        <dbReference type="SAM" id="Phobius"/>
    </source>
</evidence>
<dbReference type="eggNOG" id="ENOG502SI3B">
    <property type="taxonomic scope" value="Eukaryota"/>
</dbReference>
<dbReference type="RefSeq" id="XP_001213713.1">
    <property type="nucleotide sequence ID" value="XM_001213713.1"/>
</dbReference>
<dbReference type="Proteomes" id="UP000007963">
    <property type="component" value="Unassembled WGS sequence"/>
</dbReference>
<dbReference type="GeneID" id="4320154"/>
<name>Q0CP49_ASPTN</name>
<gene>
    <name evidence="2" type="ORF">ATEG_04535</name>
</gene>
<reference evidence="3" key="1">
    <citation type="submission" date="2005-09" db="EMBL/GenBank/DDBJ databases">
        <title>Annotation of the Aspergillus terreus NIH2624 genome.</title>
        <authorList>
            <person name="Birren B.W."/>
            <person name="Lander E.S."/>
            <person name="Galagan J.E."/>
            <person name="Nusbaum C."/>
            <person name="Devon K."/>
            <person name="Henn M."/>
            <person name="Ma L.-J."/>
            <person name="Jaffe D.B."/>
            <person name="Butler J."/>
            <person name="Alvarez P."/>
            <person name="Gnerre S."/>
            <person name="Grabherr M."/>
            <person name="Kleber M."/>
            <person name="Mauceli E.W."/>
            <person name="Brockman W."/>
            <person name="Rounsley S."/>
            <person name="Young S.K."/>
            <person name="LaButti K."/>
            <person name="Pushparaj V."/>
            <person name="DeCaprio D."/>
            <person name="Crawford M."/>
            <person name="Koehrsen M."/>
            <person name="Engels R."/>
            <person name="Montgomery P."/>
            <person name="Pearson M."/>
            <person name="Howarth C."/>
            <person name="Larson L."/>
            <person name="Luoma S."/>
            <person name="White J."/>
            <person name="Alvarado L."/>
            <person name="Kodira C.D."/>
            <person name="Zeng Q."/>
            <person name="Oleary S."/>
            <person name="Yandava C."/>
            <person name="Denning D.W."/>
            <person name="Nierman W.C."/>
            <person name="Milne T."/>
            <person name="Madden K."/>
        </authorList>
    </citation>
    <scope>NUCLEOTIDE SEQUENCE [LARGE SCALE GENOMIC DNA]</scope>
    <source>
        <strain evidence="3">NIH 2624 / FGSC A1156</strain>
    </source>
</reference>
<evidence type="ECO:0000313" key="2">
    <source>
        <dbReference type="EMBL" id="EAU34982.1"/>
    </source>
</evidence>
<protein>
    <submittedName>
        <fullName evidence="2">Uncharacterized protein</fullName>
    </submittedName>
</protein>
<sequence length="375" mass="41952">MAWFPSTLDSGEQSWKFDIVSLLAVIGGSTIEKHKQTITASHLGTVPRLLPAPDTLLDTDRPLRLPSVKDVVVVGVYSGTHTTELNFFANVIHDVESLQPFEFRSYRIKYSNEDVEKTEDAAEKEVHVPVRTMSALNAVTVLSILMTIGLFIWAGVIHDGVALIGLASMSLSTSAACLSAQWRPKLSKRPPGGKVPPGDVVIKTRGGAFLVVHCQEEITRELYGGMEVCQYVYTGRRHQLLLASSTVLLMASIIFFSNCGRTMQIAVGVAYIILNILYWAMALLTPTQHTWDMRRYKVEETTENPEDQPTNYTQVLWYAIRETKEIEWVKKGRMAPSTKHWDGWLEEAKAHCQDSSWDAVAAKDRWMGQAVAEKQ</sequence>
<organism evidence="2 3">
    <name type="scientific">Aspergillus terreus (strain NIH 2624 / FGSC A1156)</name>
    <dbReference type="NCBI Taxonomy" id="341663"/>
    <lineage>
        <taxon>Eukaryota</taxon>
        <taxon>Fungi</taxon>
        <taxon>Dikarya</taxon>
        <taxon>Ascomycota</taxon>
        <taxon>Pezizomycotina</taxon>
        <taxon>Eurotiomycetes</taxon>
        <taxon>Eurotiomycetidae</taxon>
        <taxon>Eurotiales</taxon>
        <taxon>Aspergillaceae</taxon>
        <taxon>Aspergillus</taxon>
        <taxon>Aspergillus subgen. Circumdati</taxon>
    </lineage>
</organism>
<feature type="transmembrane region" description="Helical" evidence="1">
    <location>
        <begin position="263"/>
        <end position="285"/>
    </location>
</feature>
<proteinExistence type="predicted"/>
<dbReference type="OMA" id="YAIRETK"/>
<dbReference type="AlphaFoldDB" id="Q0CP49"/>
<keyword evidence="1" id="KW-0812">Transmembrane</keyword>
<evidence type="ECO:0000313" key="3">
    <source>
        <dbReference type="Proteomes" id="UP000007963"/>
    </source>
</evidence>
<feature type="transmembrane region" description="Helical" evidence="1">
    <location>
        <begin position="160"/>
        <end position="180"/>
    </location>
</feature>
<dbReference type="EMBL" id="CH476599">
    <property type="protein sequence ID" value="EAU34982.1"/>
    <property type="molecule type" value="Genomic_DNA"/>
</dbReference>
<dbReference type="OrthoDB" id="5412502at2759"/>